<dbReference type="PANTHER" id="PTHR10037:SF62">
    <property type="entry name" value="SODIUM CHANNEL PROTEIN 60E"/>
    <property type="match status" value="1"/>
</dbReference>
<evidence type="ECO:0000256" key="4">
    <source>
        <dbReference type="ARBA" id="ARBA00022989"/>
    </source>
</evidence>
<feature type="compositionally biased region" description="Acidic residues" evidence="6">
    <location>
        <begin position="172"/>
        <end position="191"/>
    </location>
</feature>
<dbReference type="InterPro" id="IPR005821">
    <property type="entry name" value="Ion_trans_dom"/>
</dbReference>
<dbReference type="PROSITE" id="PS00018">
    <property type="entry name" value="EF_HAND_1"/>
    <property type="match status" value="1"/>
</dbReference>
<dbReference type="PANTHER" id="PTHR10037">
    <property type="entry name" value="VOLTAGE-GATED CATION CHANNEL CALCIUM AND SODIUM"/>
    <property type="match status" value="1"/>
</dbReference>
<dbReference type="InterPro" id="IPR011992">
    <property type="entry name" value="EF-hand-dom_pair"/>
</dbReference>
<feature type="compositionally biased region" description="Basic and acidic residues" evidence="6">
    <location>
        <begin position="52"/>
        <end position="68"/>
    </location>
</feature>
<feature type="region of interest" description="Disordered" evidence="6">
    <location>
        <begin position="211"/>
        <end position="259"/>
    </location>
</feature>
<evidence type="ECO:0000256" key="1">
    <source>
        <dbReference type="ARBA" id="ARBA00004141"/>
    </source>
</evidence>
<keyword evidence="4 7" id="KW-1133">Transmembrane helix</keyword>
<feature type="compositionally biased region" description="Basic and acidic residues" evidence="6">
    <location>
        <begin position="1032"/>
        <end position="1051"/>
    </location>
</feature>
<feature type="compositionally biased region" description="Low complexity" evidence="6">
    <location>
        <begin position="1018"/>
        <end position="1031"/>
    </location>
</feature>
<dbReference type="AlphaFoldDB" id="A0A813KWW2"/>
<feature type="compositionally biased region" description="Acidic residues" evidence="6">
    <location>
        <begin position="326"/>
        <end position="341"/>
    </location>
</feature>
<evidence type="ECO:0000259" key="8">
    <source>
        <dbReference type="PROSITE" id="PS50222"/>
    </source>
</evidence>
<keyword evidence="3" id="KW-0106">Calcium</keyword>
<keyword evidence="2 7" id="KW-0812">Transmembrane</keyword>
<comment type="caution">
    <text evidence="9">The sequence shown here is derived from an EMBL/GenBank/DDBJ whole genome shotgun (WGS) entry which is preliminary data.</text>
</comment>
<feature type="region of interest" description="Disordered" evidence="6">
    <location>
        <begin position="320"/>
        <end position="341"/>
    </location>
</feature>
<keyword evidence="5 7" id="KW-0472">Membrane</keyword>
<dbReference type="InterPro" id="IPR018247">
    <property type="entry name" value="EF_Hand_1_Ca_BS"/>
</dbReference>
<protein>
    <recommendedName>
        <fullName evidence="8">EF-hand domain-containing protein</fullName>
    </recommendedName>
</protein>
<dbReference type="EMBL" id="CAJNNW010032675">
    <property type="protein sequence ID" value="CAE8714787.1"/>
    <property type="molecule type" value="Genomic_DNA"/>
</dbReference>
<dbReference type="Gene3D" id="1.20.120.350">
    <property type="entry name" value="Voltage-gated potassium channels. Chain C"/>
    <property type="match status" value="1"/>
</dbReference>
<dbReference type="Gene3D" id="1.10.238.10">
    <property type="entry name" value="EF-hand"/>
    <property type="match status" value="1"/>
</dbReference>
<evidence type="ECO:0000313" key="9">
    <source>
        <dbReference type="EMBL" id="CAE8714787.1"/>
    </source>
</evidence>
<dbReference type="CDD" id="cd00051">
    <property type="entry name" value="EFh"/>
    <property type="match status" value="1"/>
</dbReference>
<dbReference type="Gene3D" id="1.10.287.70">
    <property type="match status" value="1"/>
</dbReference>
<dbReference type="GO" id="GO:0001518">
    <property type="term" value="C:voltage-gated sodium channel complex"/>
    <property type="evidence" value="ECO:0007669"/>
    <property type="project" value="TreeGrafter"/>
</dbReference>
<feature type="region of interest" description="Disordered" evidence="6">
    <location>
        <begin position="1016"/>
        <end position="1067"/>
    </location>
</feature>
<dbReference type="Pfam" id="PF00520">
    <property type="entry name" value="Ion_trans"/>
    <property type="match status" value="1"/>
</dbReference>
<feature type="transmembrane region" description="Helical" evidence="7">
    <location>
        <begin position="276"/>
        <end position="294"/>
    </location>
</feature>
<evidence type="ECO:0000256" key="6">
    <source>
        <dbReference type="SAM" id="MobiDB-lite"/>
    </source>
</evidence>
<organism evidence="9 10">
    <name type="scientific">Polarella glacialis</name>
    <name type="common">Dinoflagellate</name>
    <dbReference type="NCBI Taxonomy" id="89957"/>
    <lineage>
        <taxon>Eukaryota</taxon>
        <taxon>Sar</taxon>
        <taxon>Alveolata</taxon>
        <taxon>Dinophyceae</taxon>
        <taxon>Suessiales</taxon>
        <taxon>Suessiaceae</taxon>
        <taxon>Polarella</taxon>
    </lineage>
</organism>
<feature type="compositionally biased region" description="Basic and acidic residues" evidence="6">
    <location>
        <begin position="95"/>
        <end position="106"/>
    </location>
</feature>
<dbReference type="InterPro" id="IPR043203">
    <property type="entry name" value="VGCC_Ca_Na"/>
</dbReference>
<feature type="domain" description="EF-hand" evidence="8">
    <location>
        <begin position="689"/>
        <end position="724"/>
    </location>
</feature>
<proteinExistence type="predicted"/>
<dbReference type="SMART" id="SM00054">
    <property type="entry name" value="EFh"/>
    <property type="match status" value="2"/>
</dbReference>
<feature type="region of interest" description="Disordered" evidence="6">
    <location>
        <begin position="1"/>
        <end position="191"/>
    </location>
</feature>
<feature type="compositionally biased region" description="Polar residues" evidence="6">
    <location>
        <begin position="1056"/>
        <end position="1067"/>
    </location>
</feature>
<dbReference type="SUPFAM" id="SSF47473">
    <property type="entry name" value="EF-hand"/>
    <property type="match status" value="1"/>
</dbReference>
<name>A0A813KWW2_POLGL</name>
<dbReference type="InterPro" id="IPR027359">
    <property type="entry name" value="Volt_channel_dom_sf"/>
</dbReference>
<evidence type="ECO:0000256" key="2">
    <source>
        <dbReference type="ARBA" id="ARBA00022692"/>
    </source>
</evidence>
<feature type="transmembrane region" description="Helical" evidence="7">
    <location>
        <begin position="643"/>
        <end position="665"/>
    </location>
</feature>
<reference evidence="9" key="1">
    <citation type="submission" date="2021-02" db="EMBL/GenBank/DDBJ databases">
        <authorList>
            <person name="Dougan E. K."/>
            <person name="Rhodes N."/>
            <person name="Thang M."/>
            <person name="Chan C."/>
        </authorList>
    </citation>
    <scope>NUCLEOTIDE SEQUENCE</scope>
</reference>
<dbReference type="GO" id="GO:0005248">
    <property type="term" value="F:voltage-gated sodium channel activity"/>
    <property type="evidence" value="ECO:0007669"/>
    <property type="project" value="TreeGrafter"/>
</dbReference>
<accession>A0A813KWW2</accession>
<dbReference type="GO" id="GO:0086010">
    <property type="term" value="P:membrane depolarization during action potential"/>
    <property type="evidence" value="ECO:0007669"/>
    <property type="project" value="TreeGrafter"/>
</dbReference>
<feature type="compositionally biased region" description="Polar residues" evidence="6">
    <location>
        <begin position="134"/>
        <end position="146"/>
    </location>
</feature>
<gene>
    <name evidence="9" type="ORF">PGLA2088_LOCUS38187</name>
</gene>
<dbReference type="GO" id="GO:0005509">
    <property type="term" value="F:calcium ion binding"/>
    <property type="evidence" value="ECO:0007669"/>
    <property type="project" value="InterPro"/>
</dbReference>
<evidence type="ECO:0000313" key="10">
    <source>
        <dbReference type="Proteomes" id="UP000626109"/>
    </source>
</evidence>
<feature type="transmembrane region" description="Helical" evidence="7">
    <location>
        <begin position="467"/>
        <end position="486"/>
    </location>
</feature>
<feature type="transmembrane region" description="Helical" evidence="7">
    <location>
        <begin position="569"/>
        <end position="592"/>
    </location>
</feature>
<feature type="domain" description="EF-hand" evidence="8">
    <location>
        <begin position="732"/>
        <end position="766"/>
    </location>
</feature>
<feature type="transmembrane region" description="Helical" evidence="7">
    <location>
        <begin position="604"/>
        <end position="622"/>
    </location>
</feature>
<feature type="transmembrane region" description="Helical" evidence="7">
    <location>
        <begin position="506"/>
        <end position="529"/>
    </location>
</feature>
<dbReference type="Proteomes" id="UP000626109">
    <property type="component" value="Unassembled WGS sequence"/>
</dbReference>
<dbReference type="InterPro" id="IPR002048">
    <property type="entry name" value="EF_hand_dom"/>
</dbReference>
<sequence length="1067" mass="117303">MSTSKEAMRPKMQDEGEESQKAGEECEEAAAGTHRSDAEASQVLDGSSHGSESLESRKEVSAIMHEGDSPVANEAESAQERRSSPAKLEVQQSPKGKDMLEQREIALAKANASGPSFLGSEMTPPGSLAGGSGTQSPARAASQQSGLREAAQSKETPPTGPGSEEFPLCATDQDDYQLQLDDESEGEDYGSADGFEESILEANGNELRLAEDDGKREDSEDGLSVNSDLRQTAVSGRPSQGPIPGHAKGGAITDETGPAEVRKSRWKNFLACLRSLLAKSISIGFTTLLLLGIAPSKSNKTVARSVAVKVLGCCSSKTLGSKETYSDDEDEGDSDSSDDSLDDRRTLRAKLKASRTKSFGEEALETLEQRAMESLGIPEFQDEWTKKEYHEHWSWGVRCQSALGILALRVKIAKQQIRSDEETPAYPILKKIVHSLRFDCVFGACIGLNSIVSGADAMYGKGEERSIVITLGENLFVFIFVLEWCLRITADTWVWVFHPMNCFDTFVVWVTGVLVLWILEPVGLEINLLRRLGTLRVLRLARLARAVRTRGFFKELWMLVSGMMECTRLLFWSFVIIGTVHFVFAVAIMETITKSELFQDDEVVLYRFGDLLITMFTLFQLMTFDNWASFVRPIMYKAPETGLIFFAFMGIAGIVLVNLMTAVVVKQAFDSQEQDEEAAALLKVEEQAKQHGELMEMFYSLDEDGSGDLSREEFTDVLDDVLFIRQMKTLDIDLEELPDIFDILDDGDGKVTNEEFVNGLMRLQGVAMSREMLKCACKNKQLNSTFGLVTETMGHKVDHTLLLVEGSMEHSHEAMVEIQQMTAEIMKKIEQIGLQRQVNFTTSAVPAVVPPTLEEAVVKEAEADAGEEVGVDQIKKKGFKVKAKYRLAEAPALAGAHLKSMPASFVLKRKKYILEKKKAIRKAEEEQKRIDAGLALEEKVVQVAVVEGDRVPGVPTEFNKTWNGMQVNIPNASVTERLAFKEQLKKETITNGGADKNKPALHLPATLPVSLAPRGLLPAVSKPSTSPAPKSTVEKPKTPPVAKDGDKDKSKSKSKTPPSEGSQTTLF</sequence>
<feature type="compositionally biased region" description="Basic and acidic residues" evidence="6">
    <location>
        <begin position="1"/>
        <end position="24"/>
    </location>
</feature>
<dbReference type="SUPFAM" id="SSF81324">
    <property type="entry name" value="Voltage-gated potassium channels"/>
    <property type="match status" value="1"/>
</dbReference>
<evidence type="ECO:0000256" key="7">
    <source>
        <dbReference type="SAM" id="Phobius"/>
    </source>
</evidence>
<dbReference type="PROSITE" id="PS50222">
    <property type="entry name" value="EF_HAND_2"/>
    <property type="match status" value="2"/>
</dbReference>
<feature type="compositionally biased region" description="Polar residues" evidence="6">
    <location>
        <begin position="224"/>
        <end position="238"/>
    </location>
</feature>
<comment type="subcellular location">
    <subcellularLocation>
        <location evidence="1">Membrane</location>
        <topology evidence="1">Multi-pass membrane protein</topology>
    </subcellularLocation>
</comment>
<evidence type="ECO:0000256" key="3">
    <source>
        <dbReference type="ARBA" id="ARBA00022837"/>
    </source>
</evidence>
<evidence type="ECO:0000256" key="5">
    <source>
        <dbReference type="ARBA" id="ARBA00023136"/>
    </source>
</evidence>